<name>A0A0N0V745_FUSLA</name>
<gene>
    <name evidence="1" type="ORF">FLAG1_04775</name>
</gene>
<proteinExistence type="predicted"/>
<protein>
    <submittedName>
        <fullName evidence="1">Uncharacterized protein</fullName>
    </submittedName>
</protein>
<comment type="caution">
    <text evidence="1">The sequence shown here is derived from an EMBL/GenBank/DDBJ whole genome shotgun (WGS) entry which is preliminary data.</text>
</comment>
<dbReference type="EMBL" id="JXCE01000068">
    <property type="protein sequence ID" value="KPA42347.1"/>
    <property type="molecule type" value="Genomic_DNA"/>
</dbReference>
<dbReference type="AlphaFoldDB" id="A0A0N0V745"/>
<evidence type="ECO:0000313" key="2">
    <source>
        <dbReference type="Proteomes" id="UP000037904"/>
    </source>
</evidence>
<sequence>MLSTLTLGSDIKSFCPYILKDWLVVGTLQNKQDMIVRATSKNRGRRKVESNKRSLLGGSNVDRHAAGSLGNTCSQIGYSSTTSKLRNNNLLYSGHILSSSSTRFTDFLLAHRNAALICTILTRLYWLTRFDFTGPDRTVPG</sequence>
<reference evidence="1 2" key="1">
    <citation type="submission" date="2015-04" db="EMBL/GenBank/DDBJ databases">
        <title>The draft genome sequence of Fusarium langsethiae, a T-2/HT-2 mycotoxin producer.</title>
        <authorList>
            <person name="Lysoe E."/>
            <person name="Divon H.H."/>
            <person name="Terzi V."/>
            <person name="Orru L."/>
            <person name="Lamontanara A."/>
            <person name="Kolseth A.-K."/>
            <person name="Frandsen R.J."/>
            <person name="Nielsen K."/>
            <person name="Thrane U."/>
        </authorList>
    </citation>
    <scope>NUCLEOTIDE SEQUENCE [LARGE SCALE GENOMIC DNA]</scope>
    <source>
        <strain evidence="1 2">Fl201059</strain>
    </source>
</reference>
<organism evidence="1 2">
    <name type="scientific">Fusarium langsethiae</name>
    <dbReference type="NCBI Taxonomy" id="179993"/>
    <lineage>
        <taxon>Eukaryota</taxon>
        <taxon>Fungi</taxon>
        <taxon>Dikarya</taxon>
        <taxon>Ascomycota</taxon>
        <taxon>Pezizomycotina</taxon>
        <taxon>Sordariomycetes</taxon>
        <taxon>Hypocreomycetidae</taxon>
        <taxon>Hypocreales</taxon>
        <taxon>Nectriaceae</taxon>
        <taxon>Fusarium</taxon>
    </lineage>
</organism>
<evidence type="ECO:0000313" key="1">
    <source>
        <dbReference type="EMBL" id="KPA42347.1"/>
    </source>
</evidence>
<accession>A0A0N0V745</accession>
<keyword evidence="2" id="KW-1185">Reference proteome</keyword>
<dbReference type="Proteomes" id="UP000037904">
    <property type="component" value="Unassembled WGS sequence"/>
</dbReference>